<dbReference type="STRING" id="1440763.BJI69_19925"/>
<dbReference type="Gene3D" id="3.30.530.20">
    <property type="match status" value="1"/>
</dbReference>
<dbReference type="AlphaFoldDB" id="A0A0G9HD11"/>
<protein>
    <submittedName>
        <fullName evidence="1">Uncharacterized protein</fullName>
    </submittedName>
</protein>
<dbReference type="EMBL" id="CP017480">
    <property type="protein sequence ID" value="APG05946.1"/>
    <property type="molecule type" value="Genomic_DNA"/>
</dbReference>
<evidence type="ECO:0000313" key="1">
    <source>
        <dbReference type="EMBL" id="APG05946.1"/>
    </source>
</evidence>
<evidence type="ECO:0000313" key="2">
    <source>
        <dbReference type="Proteomes" id="UP000182987"/>
    </source>
</evidence>
<accession>A0A0G9HD11</accession>
<dbReference type="Proteomes" id="UP000182987">
    <property type="component" value="Chromosome"/>
</dbReference>
<proteinExistence type="predicted"/>
<dbReference type="PATRIC" id="fig|1440763.5.peg.1639"/>
<dbReference type="KEGG" id="lrz:BJI69_19925"/>
<gene>
    <name evidence="1" type="ORF">BJI69_19925</name>
</gene>
<dbReference type="SUPFAM" id="SSF55961">
    <property type="entry name" value="Bet v1-like"/>
    <property type="match status" value="1"/>
</dbReference>
<dbReference type="InterPro" id="IPR023393">
    <property type="entry name" value="START-like_dom_sf"/>
</dbReference>
<reference evidence="2" key="1">
    <citation type="submission" date="2016-09" db="EMBL/GenBank/DDBJ databases">
        <authorList>
            <person name="Lysoe E."/>
        </authorList>
    </citation>
    <scope>NUCLEOTIDE SEQUENCE [LARGE SCALE GENOMIC DNA]</scope>
    <source>
        <strain evidence="2">LJ96T</strain>
    </source>
</reference>
<organism evidence="1 2">
    <name type="scientific">Luteibacter rhizovicinus DSM 16549</name>
    <dbReference type="NCBI Taxonomy" id="1440763"/>
    <lineage>
        <taxon>Bacteria</taxon>
        <taxon>Pseudomonadati</taxon>
        <taxon>Pseudomonadota</taxon>
        <taxon>Gammaproteobacteria</taxon>
        <taxon>Lysobacterales</taxon>
        <taxon>Rhodanobacteraceae</taxon>
        <taxon>Luteibacter</taxon>
    </lineage>
</organism>
<sequence>MVISTAIEQDCGLVFDLLTDLRQYGLWLRRSGVFRGTTAIAPGPIGVGTTYVESSLWGTRHGIINALERPALVSYRQPMALRPRWLGTVDVRINDTLATVEGVTLLTRSIRLTFFGPVRFIKQAVALAFQREIVRTQSALKEYAESLAPSTPRNM</sequence>
<keyword evidence="2" id="KW-1185">Reference proteome</keyword>
<name>A0A0G9HD11_9GAMM</name>